<keyword evidence="2" id="KW-0496">Mitochondrion</keyword>
<protein>
    <recommendedName>
        <fullName evidence="5">Coiled-coil-helix-coiled-coil-helix domain-containing protein 7</fullName>
    </recommendedName>
</protein>
<accession>A0AAV2P8S7</accession>
<evidence type="ECO:0000256" key="2">
    <source>
        <dbReference type="ARBA" id="ARBA00023128"/>
    </source>
</evidence>
<evidence type="ECO:0000256" key="6">
    <source>
        <dbReference type="SAM" id="MobiDB-lite"/>
    </source>
</evidence>
<dbReference type="EMBL" id="OZ034832">
    <property type="protein sequence ID" value="CAL1688747.1"/>
    <property type="molecule type" value="Genomic_DNA"/>
</dbReference>
<dbReference type="Pfam" id="PF02297">
    <property type="entry name" value="COX6B"/>
    <property type="match status" value="1"/>
</dbReference>
<name>A0AAV2P8S7_9HYME</name>
<dbReference type="GO" id="GO:0033108">
    <property type="term" value="P:mitochondrial respiratory chain complex assembly"/>
    <property type="evidence" value="ECO:0007669"/>
    <property type="project" value="TreeGrafter"/>
</dbReference>
<reference evidence="7" key="1">
    <citation type="submission" date="2024-04" db="EMBL/GenBank/DDBJ databases">
        <authorList>
            <consortium name="Molecular Ecology Group"/>
        </authorList>
    </citation>
    <scope>NUCLEOTIDE SEQUENCE</scope>
</reference>
<sequence>MSKQKNSDNVTEQVGPVKKHALQRNQEINNPCYKEHLLSLKCLDSNQKDRQACEVYFVNYKNCKEFWASVQSERKLKGIRPYMPSVEERAKIKADFLNSR</sequence>
<evidence type="ECO:0000256" key="4">
    <source>
        <dbReference type="ARBA" id="ARBA00038205"/>
    </source>
</evidence>
<comment type="subcellular location">
    <subcellularLocation>
        <location evidence="1">Mitochondrion intermembrane space</location>
    </subcellularLocation>
</comment>
<feature type="compositionally biased region" description="Polar residues" evidence="6">
    <location>
        <begin position="1"/>
        <end position="12"/>
    </location>
</feature>
<dbReference type="PANTHER" id="PTHR46811:SF1">
    <property type="entry name" value="COILED-COIL-HELIX-COILED-COIL-HELIX DOMAIN-CONTAINING PROTEIN 7"/>
    <property type="match status" value="1"/>
</dbReference>
<proteinExistence type="inferred from homology"/>
<gene>
    <name evidence="7" type="ORF">LPLAT_LOCUS13805</name>
</gene>
<dbReference type="PANTHER" id="PTHR46811">
    <property type="entry name" value="COILED-COIL-HELIX-COILED-COIL-HELIX DOMAIN-CONTAINING PROTEIN 7"/>
    <property type="match status" value="1"/>
</dbReference>
<keyword evidence="3" id="KW-1015">Disulfide bond</keyword>
<dbReference type="InterPro" id="IPR051040">
    <property type="entry name" value="COX23"/>
</dbReference>
<organism evidence="7 8">
    <name type="scientific">Lasius platythorax</name>
    <dbReference type="NCBI Taxonomy" id="488582"/>
    <lineage>
        <taxon>Eukaryota</taxon>
        <taxon>Metazoa</taxon>
        <taxon>Ecdysozoa</taxon>
        <taxon>Arthropoda</taxon>
        <taxon>Hexapoda</taxon>
        <taxon>Insecta</taxon>
        <taxon>Pterygota</taxon>
        <taxon>Neoptera</taxon>
        <taxon>Endopterygota</taxon>
        <taxon>Hymenoptera</taxon>
        <taxon>Apocrita</taxon>
        <taxon>Aculeata</taxon>
        <taxon>Formicoidea</taxon>
        <taxon>Formicidae</taxon>
        <taxon>Formicinae</taxon>
        <taxon>Lasius</taxon>
        <taxon>Lasius</taxon>
    </lineage>
</organism>
<evidence type="ECO:0000313" key="8">
    <source>
        <dbReference type="Proteomes" id="UP001497644"/>
    </source>
</evidence>
<dbReference type="PROSITE" id="PS51808">
    <property type="entry name" value="CHCH"/>
    <property type="match status" value="1"/>
</dbReference>
<dbReference type="AlphaFoldDB" id="A0AAV2P8S7"/>
<keyword evidence="8" id="KW-1185">Reference proteome</keyword>
<dbReference type="InterPro" id="IPR048280">
    <property type="entry name" value="COX6B-like"/>
</dbReference>
<evidence type="ECO:0000256" key="5">
    <source>
        <dbReference type="ARBA" id="ARBA00039509"/>
    </source>
</evidence>
<feature type="region of interest" description="Disordered" evidence="6">
    <location>
        <begin position="1"/>
        <end position="21"/>
    </location>
</feature>
<dbReference type="GO" id="GO:0005758">
    <property type="term" value="C:mitochondrial intermembrane space"/>
    <property type="evidence" value="ECO:0007669"/>
    <property type="project" value="UniProtKB-SubCell"/>
</dbReference>
<comment type="similarity">
    <text evidence="4">Belongs to the CHCHD7 family.</text>
</comment>
<dbReference type="SUPFAM" id="SSF47072">
    <property type="entry name" value="Cysteine alpha-hairpin motif"/>
    <property type="match status" value="1"/>
</dbReference>
<dbReference type="Proteomes" id="UP001497644">
    <property type="component" value="Chromosome 9"/>
</dbReference>
<evidence type="ECO:0000256" key="1">
    <source>
        <dbReference type="ARBA" id="ARBA00004569"/>
    </source>
</evidence>
<dbReference type="InterPro" id="IPR009069">
    <property type="entry name" value="Cys_alpha_HP_mot_SF"/>
</dbReference>
<evidence type="ECO:0000256" key="3">
    <source>
        <dbReference type="ARBA" id="ARBA00023157"/>
    </source>
</evidence>
<evidence type="ECO:0000313" key="7">
    <source>
        <dbReference type="EMBL" id="CAL1688747.1"/>
    </source>
</evidence>